<dbReference type="AlphaFoldDB" id="A0A1H9HXM6"/>
<evidence type="ECO:0000259" key="4">
    <source>
        <dbReference type="PROSITE" id="PS50110"/>
    </source>
</evidence>
<comment type="caution">
    <text evidence="3">Lacks conserved residue(s) required for the propagation of feature annotation.</text>
</comment>
<dbReference type="STRING" id="489703.SAMN04488038_10979"/>
<dbReference type="PANTHER" id="PTHR43384:SF6">
    <property type="entry name" value="SEPTUM SITE-DETERMINING PROTEIN MIND HOMOLOG, CHLOROPLASTIC"/>
    <property type="match status" value="1"/>
</dbReference>
<evidence type="ECO:0000313" key="6">
    <source>
        <dbReference type="Proteomes" id="UP000199233"/>
    </source>
</evidence>
<feature type="domain" description="Response regulatory" evidence="4">
    <location>
        <begin position="5"/>
        <end position="116"/>
    </location>
</feature>
<dbReference type="GO" id="GO:0016887">
    <property type="term" value="F:ATP hydrolysis activity"/>
    <property type="evidence" value="ECO:0007669"/>
    <property type="project" value="TreeGrafter"/>
</dbReference>
<dbReference type="GO" id="GO:0000160">
    <property type="term" value="P:phosphorelay signal transduction system"/>
    <property type="evidence" value="ECO:0007669"/>
    <property type="project" value="InterPro"/>
</dbReference>
<sequence length="394" mass="42794">MAQTRVLISAGSPQACEALQLALAAESGFELLTQLHDGVAAPRALPNVEVMIVQVQAGEEPLLEAMAASVQRTPTLVICPGDSLSLLRTAMRLGARDCLSLPVNYRELIEAVRRLAGEQRPNNAATYGNLIGVINVKGGSGASFVAASLAHLSASHHQHEVGLLDLDLQFGSLPLAFDLQRRSSLLAALYAAGQIDETALRGYMVRHDSGVQLLSAMSDQLSHAWDLPPDSMPRLLEVMRRAFALTVVDMPRQIDPLASAVFEQADHILLITQQSLAHTRDAKRMQQILLNIVGVPRDRMTLVINRYSERHIVRERDVREAVDPARLLLLPNDYDTVSETLDIGVPLFARSPDSEIAHGLQMLAGELGLLSAASLPQPRKRGLRAALSEALRGR</sequence>
<dbReference type="InterPro" id="IPR050625">
    <property type="entry name" value="ParA/MinD_ATPase"/>
</dbReference>
<accession>A0A1H9HXM6</accession>
<dbReference type="Gene3D" id="3.40.50.300">
    <property type="entry name" value="P-loop containing nucleotide triphosphate hydrolases"/>
    <property type="match status" value="1"/>
</dbReference>
<dbReference type="GO" id="GO:0009898">
    <property type="term" value="C:cytoplasmic side of plasma membrane"/>
    <property type="evidence" value="ECO:0007669"/>
    <property type="project" value="TreeGrafter"/>
</dbReference>
<dbReference type="Gene3D" id="3.40.50.2300">
    <property type="match status" value="1"/>
</dbReference>
<organism evidence="5 6">
    <name type="scientific">Solimonas aquatica</name>
    <dbReference type="NCBI Taxonomy" id="489703"/>
    <lineage>
        <taxon>Bacteria</taxon>
        <taxon>Pseudomonadati</taxon>
        <taxon>Pseudomonadota</taxon>
        <taxon>Gammaproteobacteria</taxon>
        <taxon>Nevskiales</taxon>
        <taxon>Nevskiaceae</taxon>
        <taxon>Solimonas</taxon>
    </lineage>
</organism>
<evidence type="ECO:0000256" key="1">
    <source>
        <dbReference type="ARBA" id="ARBA00022741"/>
    </source>
</evidence>
<evidence type="ECO:0000256" key="2">
    <source>
        <dbReference type="ARBA" id="ARBA00022840"/>
    </source>
</evidence>
<dbReference type="OrthoDB" id="5813333at2"/>
<dbReference type="InterPro" id="IPR001789">
    <property type="entry name" value="Sig_transdc_resp-reg_receiver"/>
</dbReference>
<gene>
    <name evidence="5" type="ORF">SAMN04488038_10979</name>
</gene>
<dbReference type="Proteomes" id="UP000199233">
    <property type="component" value="Unassembled WGS sequence"/>
</dbReference>
<keyword evidence="2" id="KW-0067">ATP-binding</keyword>
<dbReference type="PANTHER" id="PTHR43384">
    <property type="entry name" value="SEPTUM SITE-DETERMINING PROTEIN MIND HOMOLOG, CHLOROPLASTIC-RELATED"/>
    <property type="match status" value="1"/>
</dbReference>
<dbReference type="EMBL" id="FOFS01000009">
    <property type="protein sequence ID" value="SEQ67119.1"/>
    <property type="molecule type" value="Genomic_DNA"/>
</dbReference>
<keyword evidence="1" id="KW-0547">Nucleotide-binding</keyword>
<name>A0A1H9HXM6_9GAMM</name>
<keyword evidence="6" id="KW-1185">Reference proteome</keyword>
<dbReference type="GO" id="GO:0005829">
    <property type="term" value="C:cytosol"/>
    <property type="evidence" value="ECO:0007669"/>
    <property type="project" value="TreeGrafter"/>
</dbReference>
<reference evidence="5 6" key="1">
    <citation type="submission" date="2016-10" db="EMBL/GenBank/DDBJ databases">
        <authorList>
            <person name="de Groot N.N."/>
        </authorList>
    </citation>
    <scope>NUCLEOTIDE SEQUENCE [LARGE SCALE GENOMIC DNA]</scope>
    <source>
        <strain evidence="5 6">DSM 25927</strain>
    </source>
</reference>
<protein>
    <submittedName>
        <fullName evidence="5">Pilus assembly protein CpaE</fullName>
    </submittedName>
</protein>
<dbReference type="InterPro" id="IPR027417">
    <property type="entry name" value="P-loop_NTPase"/>
</dbReference>
<dbReference type="PROSITE" id="PS50110">
    <property type="entry name" value="RESPONSE_REGULATORY"/>
    <property type="match status" value="1"/>
</dbReference>
<evidence type="ECO:0000256" key="3">
    <source>
        <dbReference type="PROSITE-ProRule" id="PRU00169"/>
    </source>
</evidence>
<proteinExistence type="predicted"/>
<dbReference type="SUPFAM" id="SSF52172">
    <property type="entry name" value="CheY-like"/>
    <property type="match status" value="1"/>
</dbReference>
<evidence type="ECO:0000313" key="5">
    <source>
        <dbReference type="EMBL" id="SEQ67119.1"/>
    </source>
</evidence>
<dbReference type="GO" id="GO:0005524">
    <property type="term" value="F:ATP binding"/>
    <property type="evidence" value="ECO:0007669"/>
    <property type="project" value="UniProtKB-KW"/>
</dbReference>
<dbReference type="InterPro" id="IPR011006">
    <property type="entry name" value="CheY-like_superfamily"/>
</dbReference>
<dbReference type="RefSeq" id="WP_093286456.1">
    <property type="nucleotide sequence ID" value="NZ_FOFS01000009.1"/>
</dbReference>
<dbReference type="SUPFAM" id="SSF52540">
    <property type="entry name" value="P-loop containing nucleoside triphosphate hydrolases"/>
    <property type="match status" value="1"/>
</dbReference>
<dbReference type="GO" id="GO:0051782">
    <property type="term" value="P:negative regulation of cell division"/>
    <property type="evidence" value="ECO:0007669"/>
    <property type="project" value="TreeGrafter"/>
</dbReference>